<evidence type="ECO:0000256" key="14">
    <source>
        <dbReference type="SAM" id="SignalP"/>
    </source>
</evidence>
<dbReference type="InterPro" id="IPR002169">
    <property type="entry name" value="Peptidase_M9A/M9B"/>
</dbReference>
<feature type="signal peptide" evidence="14">
    <location>
        <begin position="1"/>
        <end position="26"/>
    </location>
</feature>
<feature type="domain" description="Peptidase M9 collagenase N-terminal" evidence="15">
    <location>
        <begin position="114"/>
        <end position="264"/>
    </location>
</feature>
<evidence type="ECO:0000256" key="3">
    <source>
        <dbReference type="ARBA" id="ARBA00004613"/>
    </source>
</evidence>
<dbReference type="EMBL" id="RBZV01000007">
    <property type="protein sequence ID" value="RKP46411.1"/>
    <property type="molecule type" value="Genomic_DNA"/>
</dbReference>
<evidence type="ECO:0000256" key="12">
    <source>
        <dbReference type="ARBA" id="ARBA00023145"/>
    </source>
</evidence>
<dbReference type="Gene3D" id="3.40.30.160">
    <property type="entry name" value="Collagenase ColT, N-terminal domain"/>
    <property type="match status" value="1"/>
</dbReference>
<dbReference type="GO" id="GO:0005576">
    <property type="term" value="C:extracellular region"/>
    <property type="evidence" value="ECO:0007669"/>
    <property type="project" value="UniProtKB-SubCell"/>
</dbReference>
<evidence type="ECO:0000256" key="10">
    <source>
        <dbReference type="ARBA" id="ARBA00022833"/>
    </source>
</evidence>
<dbReference type="EC" id="3.4.24.3" evidence="4"/>
<evidence type="ECO:0000256" key="9">
    <source>
        <dbReference type="ARBA" id="ARBA00022801"/>
    </source>
</evidence>
<evidence type="ECO:0000256" key="6">
    <source>
        <dbReference type="ARBA" id="ARBA00022670"/>
    </source>
</evidence>
<protein>
    <recommendedName>
        <fullName evidence="4">microbial collagenase</fullName>
        <ecNumber evidence="4">3.4.24.3</ecNumber>
    </recommendedName>
</protein>
<dbReference type="InterPro" id="IPR013661">
    <property type="entry name" value="Peptidase_M9_N_dom"/>
</dbReference>
<comment type="subcellular location">
    <subcellularLocation>
        <location evidence="3">Secreted</location>
    </subcellularLocation>
</comment>
<keyword evidence="8 14" id="KW-0732">Signal</keyword>
<name>A0A494X9S1_9BURK</name>
<gene>
    <name evidence="16" type="ORF">D7S89_17410</name>
</gene>
<evidence type="ECO:0000256" key="7">
    <source>
        <dbReference type="ARBA" id="ARBA00022723"/>
    </source>
</evidence>
<feature type="active site" evidence="13">
    <location>
        <position position="525"/>
    </location>
</feature>
<comment type="catalytic activity">
    <reaction evidence="1">
        <text>Digestion of native collagen in the triple helical region at Xaa-|-Gly bonds. With synthetic peptides, a preference is shown for Gly at P3 and P1', Pro and Ala at P2 and P2', and hydroxyproline, Ala or Arg at P3'.</text>
        <dbReference type="EC" id="3.4.24.3"/>
    </reaction>
</comment>
<dbReference type="AlphaFoldDB" id="A0A494X9S1"/>
<evidence type="ECO:0000256" key="2">
    <source>
        <dbReference type="ARBA" id="ARBA00001947"/>
    </source>
</evidence>
<dbReference type="Proteomes" id="UP000280434">
    <property type="component" value="Unassembled WGS sequence"/>
</dbReference>
<dbReference type="PRINTS" id="PR00931">
    <property type="entry name" value="MICOLLPTASE"/>
</dbReference>
<sequence length="667" mass="73605">MKLLVRALRLAALSISTMLIAAHADAYPTQATPQQVAAPSLKASRDVGLASHAAHVPPMPRKPSLLPRSNEELLYDLPPSNRMRPELLPPGERRRALEAELAKHRKAGADCHDMSVLAGYQGAALADYVANLPDSDCTRPLFSVTGSQAATIFSAGNLDAVAARFASEGAAYSSTNGVLLNLTEYLRAAYYVAFNGGVTAPSASVGDTLRTAITQLVSGNVLFSPNQTASTTAGEVVTLITNMHDEANYLDLMKQWVTHFTNTPTNPNAAAALDDPNVGYGFTGILKVFYYSHYRDDALPKIENDPSYPTTLYGFVRGNYRRLLNDATASFQLSQAATEAFRFAMHPALLPTVSPLMKDAVAHTKMMGPDRLIWLAGAQAVENYDNANCSYYGTCNFEVPLAAAVLSKNYPCSNGFVRLRTEELTADQAAQACNLIDLETPYFHTMLNTHQVPVADDYNKTLEVAVFSNSTEYETYSSVFFGNDTNNGGVYLEGNPASPTNQARFIAYEADWLRPQFEIWNLKHEFVHYLDGRFDMYGDFTTETQVPDVWYIEGLAEYISKENDDQDGINAAMTGQYKLSDIFQNTYGMDDYVNRAYPWGYMSVRFVFERHPEILATILPLFRSGDYAGYWTYMQGLSTGLDAEFAAWVPTVTTAGTPTSPWNRHRK</sequence>
<dbReference type="OrthoDB" id="9802683at2"/>
<keyword evidence="10" id="KW-0862">Zinc</keyword>
<evidence type="ECO:0000256" key="8">
    <source>
        <dbReference type="ARBA" id="ARBA00022729"/>
    </source>
</evidence>
<evidence type="ECO:0000256" key="4">
    <source>
        <dbReference type="ARBA" id="ARBA00012653"/>
    </source>
</evidence>
<dbReference type="GO" id="GO:0008270">
    <property type="term" value="F:zinc ion binding"/>
    <property type="evidence" value="ECO:0007669"/>
    <property type="project" value="InterPro"/>
</dbReference>
<dbReference type="GO" id="GO:0006508">
    <property type="term" value="P:proteolysis"/>
    <property type="evidence" value="ECO:0007669"/>
    <property type="project" value="UniProtKB-KW"/>
</dbReference>
<dbReference type="Pfam" id="PF08453">
    <property type="entry name" value="Peptidase_M9_N"/>
    <property type="match status" value="1"/>
</dbReference>
<comment type="cofactor">
    <cofactor evidence="2">
        <name>Zn(2+)</name>
        <dbReference type="ChEBI" id="CHEBI:29105"/>
    </cofactor>
</comment>
<accession>A0A494X9S1</accession>
<keyword evidence="7" id="KW-0479">Metal-binding</keyword>
<keyword evidence="11" id="KW-0482">Metalloprotease</keyword>
<dbReference type="Pfam" id="PF01752">
    <property type="entry name" value="Peptidase_M9"/>
    <property type="match status" value="1"/>
</dbReference>
<dbReference type="PANTHER" id="PTHR13062">
    <property type="entry name" value="COLLAGENASE"/>
    <property type="match status" value="1"/>
</dbReference>
<keyword evidence="12" id="KW-0865">Zymogen</keyword>
<dbReference type="GO" id="GO:0004222">
    <property type="term" value="F:metalloendopeptidase activity"/>
    <property type="evidence" value="ECO:0007669"/>
    <property type="project" value="InterPro"/>
</dbReference>
<comment type="caution">
    <text evidence="16">The sequence shown here is derived from an EMBL/GenBank/DDBJ whole genome shotgun (WGS) entry which is preliminary data.</text>
</comment>
<evidence type="ECO:0000259" key="15">
    <source>
        <dbReference type="Pfam" id="PF08453"/>
    </source>
</evidence>
<proteinExistence type="predicted"/>
<evidence type="ECO:0000313" key="17">
    <source>
        <dbReference type="Proteomes" id="UP000280434"/>
    </source>
</evidence>
<evidence type="ECO:0000256" key="5">
    <source>
        <dbReference type="ARBA" id="ARBA00022525"/>
    </source>
</evidence>
<dbReference type="RefSeq" id="WP_121279220.1">
    <property type="nucleotide sequence ID" value="NZ_RBZV01000007.1"/>
</dbReference>
<keyword evidence="17" id="KW-1185">Reference proteome</keyword>
<dbReference type="Gene3D" id="1.10.390.20">
    <property type="match status" value="1"/>
</dbReference>
<evidence type="ECO:0000256" key="13">
    <source>
        <dbReference type="PIRSR" id="PIRSR602169-1"/>
    </source>
</evidence>
<organism evidence="16 17">
    <name type="scientific">Trinickia fusca</name>
    <dbReference type="NCBI Taxonomy" id="2419777"/>
    <lineage>
        <taxon>Bacteria</taxon>
        <taxon>Pseudomonadati</taxon>
        <taxon>Pseudomonadota</taxon>
        <taxon>Betaproteobacteria</taxon>
        <taxon>Burkholderiales</taxon>
        <taxon>Burkholderiaceae</taxon>
        <taxon>Trinickia</taxon>
    </lineage>
</organism>
<evidence type="ECO:0000256" key="11">
    <source>
        <dbReference type="ARBA" id="ARBA00023049"/>
    </source>
</evidence>
<keyword evidence="6" id="KW-0645">Protease</keyword>
<keyword evidence="5" id="KW-0964">Secreted</keyword>
<evidence type="ECO:0000313" key="16">
    <source>
        <dbReference type="EMBL" id="RKP46411.1"/>
    </source>
</evidence>
<feature type="chain" id="PRO_5019821051" description="microbial collagenase" evidence="14">
    <location>
        <begin position="27"/>
        <end position="667"/>
    </location>
</feature>
<evidence type="ECO:0000256" key="1">
    <source>
        <dbReference type="ARBA" id="ARBA00000424"/>
    </source>
</evidence>
<dbReference type="PANTHER" id="PTHR13062:SF9">
    <property type="entry name" value="MICROBIAL COLLAGENASE"/>
    <property type="match status" value="1"/>
</dbReference>
<keyword evidence="9" id="KW-0378">Hydrolase</keyword>
<reference evidence="16 17" key="1">
    <citation type="submission" date="2018-10" db="EMBL/GenBank/DDBJ databases">
        <title>Paraburkholderia sp. 7MK8-2, isolated from soil.</title>
        <authorList>
            <person name="Gao Z.-H."/>
            <person name="Qiu L.-H."/>
        </authorList>
    </citation>
    <scope>NUCLEOTIDE SEQUENCE [LARGE SCALE GENOMIC DNA]</scope>
    <source>
        <strain evidence="16 17">7MK8-2</strain>
    </source>
</reference>